<gene>
    <name evidence="10" type="ORF">BWK73_24185</name>
</gene>
<evidence type="ECO:0000313" key="10">
    <source>
        <dbReference type="EMBL" id="OQX08881.1"/>
    </source>
</evidence>
<dbReference type="GO" id="GO:0005524">
    <property type="term" value="F:ATP binding"/>
    <property type="evidence" value="ECO:0007669"/>
    <property type="project" value="UniProtKB-KW"/>
</dbReference>
<accession>A0A1Y1QLY4</accession>
<dbReference type="AlphaFoldDB" id="A0A1Y1QLY4"/>
<dbReference type="Proteomes" id="UP000192491">
    <property type="component" value="Unassembled WGS sequence"/>
</dbReference>
<dbReference type="GO" id="GO:0003677">
    <property type="term" value="F:DNA binding"/>
    <property type="evidence" value="ECO:0007669"/>
    <property type="project" value="UniProtKB-KW"/>
</dbReference>
<keyword evidence="9" id="KW-0234">DNA repair</keyword>
<organism evidence="10 11">
    <name type="scientific">Thiothrix lacustris</name>
    <dbReference type="NCBI Taxonomy" id="525917"/>
    <lineage>
        <taxon>Bacteria</taxon>
        <taxon>Pseudomonadati</taxon>
        <taxon>Pseudomonadota</taxon>
        <taxon>Gammaproteobacteria</taxon>
        <taxon>Thiotrichales</taxon>
        <taxon>Thiotrichaceae</taxon>
        <taxon>Thiothrix</taxon>
    </lineage>
</organism>
<protein>
    <submittedName>
        <fullName evidence="10">Uncharacterized protein</fullName>
    </submittedName>
</protein>
<keyword evidence="2" id="KW-0547">Nucleotide-binding</keyword>
<evidence type="ECO:0000256" key="2">
    <source>
        <dbReference type="ARBA" id="ARBA00022741"/>
    </source>
</evidence>
<keyword evidence="4" id="KW-0378">Hydrolase</keyword>
<sequence length="144" mass="16782">MLYLHHSNHLEQLASQFAELQRHAPLAPLQTEQVVVQNSGMGRWLSLQSASYNGIVANIRYLFPAEMTWELLRMVLLDDVPEKDPCAPAVMRWRLLDIFLQEPEQWPELARYLDGGATAAWQLAAQITKVFDQYLFFRPDWIRE</sequence>
<dbReference type="GO" id="GO:0004527">
    <property type="term" value="F:exonuclease activity"/>
    <property type="evidence" value="ECO:0007669"/>
    <property type="project" value="UniProtKB-KW"/>
</dbReference>
<evidence type="ECO:0000256" key="8">
    <source>
        <dbReference type="ARBA" id="ARBA00023125"/>
    </source>
</evidence>
<keyword evidence="8" id="KW-0238">DNA-binding</keyword>
<dbReference type="PANTHER" id="PTHR30591:SF1">
    <property type="entry name" value="RECBCD ENZYME SUBUNIT RECC"/>
    <property type="match status" value="1"/>
</dbReference>
<dbReference type="Gene3D" id="1.10.10.160">
    <property type="match status" value="1"/>
</dbReference>
<dbReference type="GO" id="GO:0140097">
    <property type="term" value="F:catalytic activity, acting on DNA"/>
    <property type="evidence" value="ECO:0007669"/>
    <property type="project" value="UniProtKB-ARBA"/>
</dbReference>
<evidence type="ECO:0000256" key="7">
    <source>
        <dbReference type="ARBA" id="ARBA00022840"/>
    </source>
</evidence>
<dbReference type="InterPro" id="IPR027417">
    <property type="entry name" value="P-loop_NTPase"/>
</dbReference>
<evidence type="ECO:0000256" key="1">
    <source>
        <dbReference type="ARBA" id="ARBA00022722"/>
    </source>
</evidence>
<evidence type="ECO:0000313" key="11">
    <source>
        <dbReference type="Proteomes" id="UP000192491"/>
    </source>
</evidence>
<dbReference type="Pfam" id="PF04257">
    <property type="entry name" value="Exonuc_V_gamma"/>
    <property type="match status" value="1"/>
</dbReference>
<keyword evidence="7" id="KW-0067">ATP-binding</keyword>
<feature type="non-terminal residue" evidence="10">
    <location>
        <position position="144"/>
    </location>
</feature>
<dbReference type="GO" id="GO:0004386">
    <property type="term" value="F:helicase activity"/>
    <property type="evidence" value="ECO:0007669"/>
    <property type="project" value="UniProtKB-KW"/>
</dbReference>
<evidence type="ECO:0000256" key="4">
    <source>
        <dbReference type="ARBA" id="ARBA00022801"/>
    </source>
</evidence>
<dbReference type="EMBL" id="MTEJ01000161">
    <property type="protein sequence ID" value="OQX08881.1"/>
    <property type="molecule type" value="Genomic_DNA"/>
</dbReference>
<keyword evidence="1" id="KW-0540">Nuclease</keyword>
<dbReference type="GO" id="GO:0006310">
    <property type="term" value="P:DNA recombination"/>
    <property type="evidence" value="ECO:0007669"/>
    <property type="project" value="TreeGrafter"/>
</dbReference>
<evidence type="ECO:0000256" key="6">
    <source>
        <dbReference type="ARBA" id="ARBA00022839"/>
    </source>
</evidence>
<dbReference type="Gene3D" id="3.40.50.10930">
    <property type="match status" value="1"/>
</dbReference>
<evidence type="ECO:0000256" key="3">
    <source>
        <dbReference type="ARBA" id="ARBA00022763"/>
    </source>
</evidence>
<dbReference type="SUPFAM" id="SSF52540">
    <property type="entry name" value="P-loop containing nucleoside triphosphate hydrolases"/>
    <property type="match status" value="1"/>
</dbReference>
<keyword evidence="5" id="KW-0347">Helicase</keyword>
<name>A0A1Y1QLY4_9GAMM</name>
<keyword evidence="6" id="KW-0269">Exonuclease</keyword>
<dbReference type="InterPro" id="IPR013986">
    <property type="entry name" value="DExx_box_DNA_helicase_dom_sf"/>
</dbReference>
<dbReference type="PANTHER" id="PTHR30591">
    <property type="entry name" value="RECBCD ENZYME SUBUNIT RECC"/>
    <property type="match status" value="1"/>
</dbReference>
<evidence type="ECO:0000256" key="5">
    <source>
        <dbReference type="ARBA" id="ARBA00022806"/>
    </source>
</evidence>
<proteinExistence type="predicted"/>
<keyword evidence="3" id="KW-0227">DNA damage</keyword>
<comment type="caution">
    <text evidence="10">The sequence shown here is derived from an EMBL/GenBank/DDBJ whole genome shotgun (WGS) entry which is preliminary data.</text>
</comment>
<dbReference type="GO" id="GO:0006281">
    <property type="term" value="P:DNA repair"/>
    <property type="evidence" value="ECO:0007669"/>
    <property type="project" value="UniProtKB-KW"/>
</dbReference>
<reference evidence="10 11" key="1">
    <citation type="submission" date="2017-01" db="EMBL/GenBank/DDBJ databases">
        <title>Novel large sulfur bacteria in the metagenomes of groundwater-fed chemosynthetic microbial mats in the Lake Huron basin.</title>
        <authorList>
            <person name="Sharrar A.M."/>
            <person name="Flood B.E."/>
            <person name="Bailey J.V."/>
            <person name="Jones D.S."/>
            <person name="Biddanda B."/>
            <person name="Ruberg S.A."/>
            <person name="Marcus D.N."/>
            <person name="Dick G.J."/>
        </authorList>
    </citation>
    <scope>NUCLEOTIDE SEQUENCE [LARGE SCALE GENOMIC DNA]</scope>
    <source>
        <strain evidence="10">A8</strain>
    </source>
</reference>
<evidence type="ECO:0000256" key="9">
    <source>
        <dbReference type="ARBA" id="ARBA00023204"/>
    </source>
</evidence>